<reference evidence="6 7" key="1">
    <citation type="submission" date="2024-08" db="EMBL/GenBank/DDBJ databases">
        <authorList>
            <person name="Cucini C."/>
            <person name="Frati F."/>
        </authorList>
    </citation>
    <scope>NUCLEOTIDE SEQUENCE [LARGE SCALE GENOMIC DNA]</scope>
</reference>
<evidence type="ECO:0000313" key="6">
    <source>
        <dbReference type="EMBL" id="CAL8136478.1"/>
    </source>
</evidence>
<evidence type="ECO:0000256" key="2">
    <source>
        <dbReference type="ARBA" id="ARBA00022723"/>
    </source>
</evidence>
<evidence type="ECO:0000256" key="1">
    <source>
        <dbReference type="ARBA" id="ARBA00010617"/>
    </source>
</evidence>
<dbReference type="Proteomes" id="UP001642540">
    <property type="component" value="Unassembled WGS sequence"/>
</dbReference>
<dbReference type="PRINTS" id="PR00385">
    <property type="entry name" value="P450"/>
</dbReference>
<dbReference type="EMBL" id="CAXLJM020000111">
    <property type="protein sequence ID" value="CAL8136478.1"/>
    <property type="molecule type" value="Genomic_DNA"/>
</dbReference>
<name>A0ABP1RUW4_9HEXA</name>
<dbReference type="PANTHER" id="PTHR24300">
    <property type="entry name" value="CYTOCHROME P450 508A4-RELATED"/>
    <property type="match status" value="1"/>
</dbReference>
<keyword evidence="5" id="KW-0812">Transmembrane</keyword>
<keyword evidence="2" id="KW-0479">Metal-binding</keyword>
<feature type="transmembrane region" description="Helical" evidence="5">
    <location>
        <begin position="71"/>
        <end position="92"/>
    </location>
</feature>
<gene>
    <name evidence="6" type="ORF">ODALV1_LOCUS26463</name>
</gene>
<protein>
    <submittedName>
        <fullName evidence="6">Uncharacterized protein</fullName>
    </submittedName>
</protein>
<dbReference type="PRINTS" id="PR00463">
    <property type="entry name" value="EP450I"/>
</dbReference>
<evidence type="ECO:0000256" key="5">
    <source>
        <dbReference type="SAM" id="Phobius"/>
    </source>
</evidence>
<dbReference type="Pfam" id="PF00067">
    <property type="entry name" value="p450"/>
    <property type="match status" value="2"/>
</dbReference>
<dbReference type="SUPFAM" id="SSF48264">
    <property type="entry name" value="Cytochrome P450"/>
    <property type="match status" value="2"/>
</dbReference>
<keyword evidence="5" id="KW-0472">Membrane</keyword>
<keyword evidence="4" id="KW-0503">Monooxygenase</keyword>
<sequence>MEFHIDTLRCSLTMPGILKSLLTLDIFRAMLVSTALVGVFCGLSTVQVHKLKEEILPGTYIRVDYYRNREILIGCMGIAFAISGTDILMAIAMDQILSRKIPARKPFSLWLLSALACIIFRNCFYLYLWKKREFLGLTRIDHFTPGIDLSFKVTFAIGVWYEVVKGIEFIVALALKMRLEPSSSVETKRVSVKTARPTGIPFLGNAMQVRGKPHVALFNWATKFGSLYTVRFPFHTAVVINDLHLMKEIFSRPESTGCFKTDVLQILAKGPYGIINSEGKTWQEQRRFCLQSLRTFGFGKSAMESLILGEIQEELNFIKEKEGQPIPSNKLFRVSVSNALWSIVIGRKISLADKDLSALPEDLLMGMQKTVQTGVFFVSWIKYFAPNRSGYNWLVKRSMDLQNFIQKTIHDHKASYVQNAPRDIIDFYLDNIQNTVDPSSSLHGISGEKHAVVTIAEIFVAGGATMSQNLRWILLYLSQFLIIQNKLREEVLRVIGSDEEPSIQDRLKMPYTEAVILEIFRITSIGPFGVVHTALEDISLKNEYSIPKGTLLIPNIYYIHHNKEIWGDPEQFRPERFLTSENLVDSIKAEFVIPFQVGRRKCLGESLARDVTFLYVTKLLQMFELLPDSNKPNFQPNVGYGMFSSTRCFKTDVLQILSKEKYGIISSEGKIWQEQRRFCLQSLRTFGFGKSAKESLILGEIQDELNFIQEKEGQAIPSNKFFRVSVSNALWSILIGRKISLTEKNLCSLPEDLLMGVQKTVQTGVFFLSWIKYFAPNRSGYNWLAKRTQDLKDFIQKTFNDHKSSFVQNAPRDIIDFYIEKIENTVDPSSSLYGKSGGKIYVQVRNCLENLKETYLHKFFNRKHAIVTIAEIFVAGGATMSQNLRWIILYLSQFPSVQTKLRDEILRVIGNDKEPSIEDRLKMPYTEAVILEIFRITSFGPVGVVHTALKDIILRNKYDIPKGTLLIPNIYHIHHGKKLWGDPEQFRPERFLTPEQLLDVRKAEFVIPFQVGRRQCLGESLARDVTFLYVTKLLQIFELSSDPSAPKPDIRPDVGIGMLVKPFNIIMKSRNMEIIQR</sequence>
<dbReference type="PANTHER" id="PTHR24300:SF403">
    <property type="entry name" value="CYTOCHROME P450 306A1"/>
    <property type="match status" value="1"/>
</dbReference>
<proteinExistence type="inferred from homology"/>
<dbReference type="InterPro" id="IPR002401">
    <property type="entry name" value="Cyt_P450_E_grp-I"/>
</dbReference>
<keyword evidence="7" id="KW-1185">Reference proteome</keyword>
<comment type="similarity">
    <text evidence="1">Belongs to the cytochrome P450 family.</text>
</comment>
<evidence type="ECO:0000313" key="7">
    <source>
        <dbReference type="Proteomes" id="UP001642540"/>
    </source>
</evidence>
<keyword evidence="3" id="KW-0408">Iron</keyword>
<accession>A0ABP1RUW4</accession>
<feature type="transmembrane region" description="Helical" evidence="5">
    <location>
        <begin position="107"/>
        <end position="128"/>
    </location>
</feature>
<feature type="transmembrane region" description="Helical" evidence="5">
    <location>
        <begin position="149"/>
        <end position="175"/>
    </location>
</feature>
<dbReference type="InterPro" id="IPR036396">
    <property type="entry name" value="Cyt_P450_sf"/>
</dbReference>
<comment type="caution">
    <text evidence="6">The sequence shown here is derived from an EMBL/GenBank/DDBJ whole genome shotgun (WGS) entry which is preliminary data.</text>
</comment>
<keyword evidence="5" id="KW-1133">Transmembrane helix</keyword>
<feature type="transmembrane region" description="Helical" evidence="5">
    <location>
        <begin position="26"/>
        <end position="46"/>
    </location>
</feature>
<keyword evidence="4" id="KW-0560">Oxidoreductase</keyword>
<dbReference type="InterPro" id="IPR050182">
    <property type="entry name" value="Cytochrome_P450_fam2"/>
</dbReference>
<dbReference type="Gene3D" id="1.10.630.10">
    <property type="entry name" value="Cytochrome P450"/>
    <property type="match status" value="2"/>
</dbReference>
<evidence type="ECO:0000256" key="3">
    <source>
        <dbReference type="ARBA" id="ARBA00023004"/>
    </source>
</evidence>
<evidence type="ECO:0000256" key="4">
    <source>
        <dbReference type="ARBA" id="ARBA00023033"/>
    </source>
</evidence>
<organism evidence="6 7">
    <name type="scientific">Orchesella dallaii</name>
    <dbReference type="NCBI Taxonomy" id="48710"/>
    <lineage>
        <taxon>Eukaryota</taxon>
        <taxon>Metazoa</taxon>
        <taxon>Ecdysozoa</taxon>
        <taxon>Arthropoda</taxon>
        <taxon>Hexapoda</taxon>
        <taxon>Collembola</taxon>
        <taxon>Entomobryomorpha</taxon>
        <taxon>Entomobryoidea</taxon>
        <taxon>Orchesellidae</taxon>
        <taxon>Orchesellinae</taxon>
        <taxon>Orchesella</taxon>
    </lineage>
</organism>
<dbReference type="InterPro" id="IPR001128">
    <property type="entry name" value="Cyt_P450"/>
</dbReference>